<evidence type="ECO:0000256" key="1">
    <source>
        <dbReference type="ARBA" id="ARBA00038158"/>
    </source>
</evidence>
<dbReference type="Pfam" id="PF13489">
    <property type="entry name" value="Methyltransf_23"/>
    <property type="match status" value="1"/>
</dbReference>
<dbReference type="PANTHER" id="PTHR43591:SF105">
    <property type="entry name" value="METHYLTRANSFERASE DOMAIN-CONTAINING PROTEIN-RELATED"/>
    <property type="match status" value="1"/>
</dbReference>
<dbReference type="Proteomes" id="UP000813385">
    <property type="component" value="Unassembled WGS sequence"/>
</dbReference>
<keyword evidence="4" id="KW-1185">Reference proteome</keyword>
<feature type="compositionally biased region" description="Basic residues" evidence="2">
    <location>
        <begin position="1"/>
        <end position="12"/>
    </location>
</feature>
<reference evidence="3" key="1">
    <citation type="journal article" date="2021" name="Nat. Commun.">
        <title>Genetic determinants of endophytism in the Arabidopsis root mycobiome.</title>
        <authorList>
            <person name="Mesny F."/>
            <person name="Miyauchi S."/>
            <person name="Thiergart T."/>
            <person name="Pickel B."/>
            <person name="Atanasova L."/>
            <person name="Karlsson M."/>
            <person name="Huettel B."/>
            <person name="Barry K.W."/>
            <person name="Haridas S."/>
            <person name="Chen C."/>
            <person name="Bauer D."/>
            <person name="Andreopoulos W."/>
            <person name="Pangilinan J."/>
            <person name="LaButti K."/>
            <person name="Riley R."/>
            <person name="Lipzen A."/>
            <person name="Clum A."/>
            <person name="Drula E."/>
            <person name="Henrissat B."/>
            <person name="Kohler A."/>
            <person name="Grigoriev I.V."/>
            <person name="Martin F.M."/>
            <person name="Hacquard S."/>
        </authorList>
    </citation>
    <scope>NUCLEOTIDE SEQUENCE</scope>
    <source>
        <strain evidence="3">MPI-CAGE-AT-0016</strain>
    </source>
</reference>
<feature type="region of interest" description="Disordered" evidence="2">
    <location>
        <begin position="1"/>
        <end position="73"/>
    </location>
</feature>
<dbReference type="PANTHER" id="PTHR43591">
    <property type="entry name" value="METHYLTRANSFERASE"/>
    <property type="match status" value="1"/>
</dbReference>
<dbReference type="GO" id="GO:0032259">
    <property type="term" value="P:methylation"/>
    <property type="evidence" value="ECO:0007669"/>
    <property type="project" value="UniProtKB-KW"/>
</dbReference>
<dbReference type="SUPFAM" id="SSF53335">
    <property type="entry name" value="S-adenosyl-L-methionine-dependent methyltransferases"/>
    <property type="match status" value="1"/>
</dbReference>
<organism evidence="3 4">
    <name type="scientific">Plectosphaerella cucumerina</name>
    <dbReference type="NCBI Taxonomy" id="40658"/>
    <lineage>
        <taxon>Eukaryota</taxon>
        <taxon>Fungi</taxon>
        <taxon>Dikarya</taxon>
        <taxon>Ascomycota</taxon>
        <taxon>Pezizomycotina</taxon>
        <taxon>Sordariomycetes</taxon>
        <taxon>Hypocreomycetidae</taxon>
        <taxon>Glomerellales</taxon>
        <taxon>Plectosphaerellaceae</taxon>
        <taxon>Plectosphaerella</taxon>
    </lineage>
</organism>
<comment type="similarity">
    <text evidence="1">Belongs to the methyltransferase superfamily. LaeA methyltransferase family.</text>
</comment>
<dbReference type="EMBL" id="JAGPXD010000006">
    <property type="protein sequence ID" value="KAH7349898.1"/>
    <property type="molecule type" value="Genomic_DNA"/>
</dbReference>
<sequence length="494" mass="54921">MAKKRRTKKRKASAAGAHVSQDNEDDTMQSQPASPTHGGSQQALGERALARSSLLSTEGKSSEGRASSEMGEGTYTEMTSAVSSDGHDEANLASVLRARRLRARQPQYHHDEDGDDEDDHMSDGRSMYGAPSEYPTIATKHRVEMPYGMDHDQDEDMQSKLHRLSTRSITEQDLDYRWEHGRRYCGPHYFMPNDDYEQIRLSLVHRIFIDIFDGKLTSTPLDDPELILDVGTGIGEWAIGMADLYPDCEVIGTDISAIQPTSVPTNCFFEVDDAELEWTREPDSFDLIHFRNLLGCFSDWHLIYDEAFRALKPGGWIELIDFDESNGGLSGFVAQFPPDSDIHELFPNYLQAVEKSGRVRGLAHLNPSWLNRAGFVDIKVTDHVIPIDNEAGGGRLWLISCIDGLEAMCLRTMTQYGGWEPDRVKQSCYNVAKEMALFAKDPVKAKGLTMNVRVVIGRKPLMADGERSPVAPCSGAASPEHDVAQVTEGQTPAP</sequence>
<name>A0A8K0T7M8_9PEZI</name>
<dbReference type="CDD" id="cd02440">
    <property type="entry name" value="AdoMet_MTases"/>
    <property type="match status" value="1"/>
</dbReference>
<feature type="region of interest" description="Disordered" evidence="2">
    <location>
        <begin position="465"/>
        <end position="494"/>
    </location>
</feature>
<keyword evidence="3" id="KW-0489">Methyltransferase</keyword>
<evidence type="ECO:0000256" key="2">
    <source>
        <dbReference type="SAM" id="MobiDB-lite"/>
    </source>
</evidence>
<feature type="region of interest" description="Disordered" evidence="2">
    <location>
        <begin position="103"/>
        <end position="132"/>
    </location>
</feature>
<evidence type="ECO:0000313" key="3">
    <source>
        <dbReference type="EMBL" id="KAH7349898.1"/>
    </source>
</evidence>
<dbReference type="InterPro" id="IPR029063">
    <property type="entry name" value="SAM-dependent_MTases_sf"/>
</dbReference>
<dbReference type="GO" id="GO:0008168">
    <property type="term" value="F:methyltransferase activity"/>
    <property type="evidence" value="ECO:0007669"/>
    <property type="project" value="UniProtKB-KW"/>
</dbReference>
<keyword evidence="3" id="KW-0808">Transferase</keyword>
<proteinExistence type="inferred from homology"/>
<evidence type="ECO:0000313" key="4">
    <source>
        <dbReference type="Proteomes" id="UP000813385"/>
    </source>
</evidence>
<feature type="compositionally biased region" description="Polar residues" evidence="2">
    <location>
        <begin position="28"/>
        <end position="43"/>
    </location>
</feature>
<protein>
    <submittedName>
        <fullName evidence="3">S-adenosyl-L-methionine-dependent methyltransferase</fullName>
    </submittedName>
</protein>
<dbReference type="AlphaFoldDB" id="A0A8K0T7M8"/>
<dbReference type="OrthoDB" id="2013972at2759"/>
<comment type="caution">
    <text evidence="3">The sequence shown here is derived from an EMBL/GenBank/DDBJ whole genome shotgun (WGS) entry which is preliminary data.</text>
</comment>
<accession>A0A8K0T7M8</accession>
<dbReference type="Gene3D" id="3.40.50.150">
    <property type="entry name" value="Vaccinia Virus protein VP39"/>
    <property type="match status" value="1"/>
</dbReference>
<gene>
    <name evidence="3" type="ORF">B0T11DRAFT_308035</name>
</gene>